<evidence type="ECO:0000313" key="3">
    <source>
        <dbReference type="Proteomes" id="UP000039046"/>
    </source>
</evidence>
<evidence type="ECO:0000256" key="1">
    <source>
        <dbReference type="SAM" id="SignalP"/>
    </source>
</evidence>
<gene>
    <name evidence="2" type="ORF">VHEMI05321</name>
</gene>
<proteinExistence type="predicted"/>
<protein>
    <recommendedName>
        <fullName evidence="4">Extracellular membrane protein CFEM domain-containing protein</fullName>
    </recommendedName>
</protein>
<feature type="signal peptide" evidence="1">
    <location>
        <begin position="1"/>
        <end position="17"/>
    </location>
</feature>
<keyword evidence="1" id="KW-0732">Signal</keyword>
<name>A0A0A1TGC5_9HYPO</name>
<reference evidence="2 3" key="1">
    <citation type="journal article" date="2015" name="Genome Announc.">
        <title>Draft Genome Sequence and Gene Annotation of the Entomopathogenic Fungus Verticillium hemipterigenum.</title>
        <authorList>
            <person name="Horn F."/>
            <person name="Habel A."/>
            <person name="Scharf D.H."/>
            <person name="Dworschak J."/>
            <person name="Brakhage A.A."/>
            <person name="Guthke R."/>
            <person name="Hertweck C."/>
            <person name="Linde J."/>
        </authorList>
    </citation>
    <scope>NUCLEOTIDE SEQUENCE [LARGE SCALE GENOMIC DNA]</scope>
</reference>
<accession>A0A0A1TGC5</accession>
<dbReference type="Proteomes" id="UP000039046">
    <property type="component" value="Unassembled WGS sequence"/>
</dbReference>
<dbReference type="OrthoDB" id="5392976at2759"/>
<dbReference type="EMBL" id="CDHN01000002">
    <property type="protein sequence ID" value="CEJ89480.1"/>
    <property type="molecule type" value="Genomic_DNA"/>
</dbReference>
<feature type="chain" id="PRO_5001979626" description="Extracellular membrane protein CFEM domain-containing protein" evidence="1">
    <location>
        <begin position="18"/>
        <end position="197"/>
    </location>
</feature>
<organism evidence="2 3">
    <name type="scientific">[Torrubiella] hemipterigena</name>
    <dbReference type="NCBI Taxonomy" id="1531966"/>
    <lineage>
        <taxon>Eukaryota</taxon>
        <taxon>Fungi</taxon>
        <taxon>Dikarya</taxon>
        <taxon>Ascomycota</taxon>
        <taxon>Pezizomycotina</taxon>
        <taxon>Sordariomycetes</taxon>
        <taxon>Hypocreomycetidae</taxon>
        <taxon>Hypocreales</taxon>
        <taxon>Clavicipitaceae</taxon>
        <taxon>Clavicipitaceae incertae sedis</taxon>
        <taxon>'Torrubiella' clade</taxon>
    </lineage>
</organism>
<sequence length="197" mass="20469">MLRSIALAFTFAAVGLAADPGFPIFCNQEHDQYCIQRLDDSCYNCIQSIETTCPGDENSDEFKSCFCNPAKLDIFAKCIPDPVAQCSYGPNTFLLGPWNLECSDYNKKQCASYDADTGKISMLPCGDAPVSVNGSPSSAPATVKAHTASITGQPHTASVAAPAPTHANSTAPVMPVGAGSRPVVAAAMVVAAAAFAV</sequence>
<evidence type="ECO:0000313" key="2">
    <source>
        <dbReference type="EMBL" id="CEJ89480.1"/>
    </source>
</evidence>
<dbReference type="HOGENOM" id="CLU_1385048_0_0_1"/>
<dbReference type="AlphaFoldDB" id="A0A0A1TGC5"/>
<evidence type="ECO:0008006" key="4">
    <source>
        <dbReference type="Google" id="ProtNLM"/>
    </source>
</evidence>
<keyword evidence="3" id="KW-1185">Reference proteome</keyword>